<organism evidence="2 3">
    <name type="scientific">Cucurbita argyrosperma subsp. sororia</name>
    <dbReference type="NCBI Taxonomy" id="37648"/>
    <lineage>
        <taxon>Eukaryota</taxon>
        <taxon>Viridiplantae</taxon>
        <taxon>Streptophyta</taxon>
        <taxon>Embryophyta</taxon>
        <taxon>Tracheophyta</taxon>
        <taxon>Spermatophyta</taxon>
        <taxon>Magnoliopsida</taxon>
        <taxon>eudicotyledons</taxon>
        <taxon>Gunneridae</taxon>
        <taxon>Pentapetalae</taxon>
        <taxon>rosids</taxon>
        <taxon>fabids</taxon>
        <taxon>Cucurbitales</taxon>
        <taxon>Cucurbitaceae</taxon>
        <taxon>Cucurbiteae</taxon>
        <taxon>Cucurbita</taxon>
    </lineage>
</organism>
<sequence>MNPVRYIVELEQPSEDTGIFDSREKNGMEMDGSGTSSWNYRRNALYNGECSISYSQSRAWPAEAHRPASPVLGAGVVADVLLTKE</sequence>
<evidence type="ECO:0000313" key="2">
    <source>
        <dbReference type="EMBL" id="KAG6595537.1"/>
    </source>
</evidence>
<comment type="caution">
    <text evidence="2">The sequence shown here is derived from an EMBL/GenBank/DDBJ whole genome shotgun (WGS) entry which is preliminary data.</text>
</comment>
<evidence type="ECO:0000313" key="3">
    <source>
        <dbReference type="Proteomes" id="UP000685013"/>
    </source>
</evidence>
<evidence type="ECO:0000256" key="1">
    <source>
        <dbReference type="SAM" id="MobiDB-lite"/>
    </source>
</evidence>
<reference evidence="2 3" key="1">
    <citation type="journal article" date="2021" name="Hortic Res">
        <title>The domestication of Cucurbita argyrosperma as revealed by the genome of its wild relative.</title>
        <authorList>
            <person name="Barrera-Redondo J."/>
            <person name="Sanchez-de la Vega G."/>
            <person name="Aguirre-Liguori J.A."/>
            <person name="Castellanos-Morales G."/>
            <person name="Gutierrez-Guerrero Y.T."/>
            <person name="Aguirre-Dugua X."/>
            <person name="Aguirre-Planter E."/>
            <person name="Tenaillon M.I."/>
            <person name="Lira-Saade R."/>
            <person name="Eguiarte L.E."/>
        </authorList>
    </citation>
    <scope>NUCLEOTIDE SEQUENCE [LARGE SCALE GENOMIC DNA]</scope>
    <source>
        <strain evidence="2">JBR-2021</strain>
    </source>
</reference>
<gene>
    <name evidence="2" type="ORF">SDJN03_12090</name>
</gene>
<feature type="region of interest" description="Disordered" evidence="1">
    <location>
        <begin position="15"/>
        <end position="34"/>
    </location>
</feature>
<name>A0AAV6NDY7_9ROSI</name>
<feature type="non-terminal residue" evidence="2">
    <location>
        <position position="1"/>
    </location>
</feature>
<accession>A0AAV6NDY7</accession>
<dbReference type="AlphaFoldDB" id="A0AAV6NDY7"/>
<keyword evidence="3" id="KW-1185">Reference proteome</keyword>
<proteinExistence type="predicted"/>
<dbReference type="EMBL" id="JAGKQH010000007">
    <property type="protein sequence ID" value="KAG6595537.1"/>
    <property type="molecule type" value="Genomic_DNA"/>
</dbReference>
<dbReference type="Proteomes" id="UP000685013">
    <property type="component" value="Chromosome 7"/>
</dbReference>
<protein>
    <submittedName>
        <fullName evidence="2">Uncharacterized protein</fullName>
    </submittedName>
</protein>